<protein>
    <submittedName>
        <fullName evidence="2">Uncharacterized protein</fullName>
    </submittedName>
</protein>
<evidence type="ECO:0000313" key="3">
    <source>
        <dbReference type="Proteomes" id="UP001595696"/>
    </source>
</evidence>
<keyword evidence="1" id="KW-0812">Transmembrane</keyword>
<keyword evidence="3" id="KW-1185">Reference proteome</keyword>
<evidence type="ECO:0000256" key="1">
    <source>
        <dbReference type="SAM" id="Phobius"/>
    </source>
</evidence>
<dbReference type="Proteomes" id="UP001595696">
    <property type="component" value="Unassembled WGS sequence"/>
</dbReference>
<evidence type="ECO:0000313" key="2">
    <source>
        <dbReference type="EMBL" id="MFC3960554.1"/>
    </source>
</evidence>
<dbReference type="EMBL" id="JBHSAX010000002">
    <property type="protein sequence ID" value="MFC3960554.1"/>
    <property type="molecule type" value="Genomic_DNA"/>
</dbReference>
<keyword evidence="1" id="KW-0472">Membrane</keyword>
<dbReference type="RefSeq" id="WP_378610323.1">
    <property type="nucleotide sequence ID" value="NZ_JBHSAX010000002.1"/>
</dbReference>
<gene>
    <name evidence="2" type="ORF">ACFO0B_00965</name>
</gene>
<feature type="transmembrane region" description="Helical" evidence="1">
    <location>
        <begin position="58"/>
        <end position="79"/>
    </location>
</feature>
<feature type="transmembrane region" description="Helical" evidence="1">
    <location>
        <begin position="26"/>
        <end position="46"/>
    </location>
</feature>
<proteinExistence type="predicted"/>
<comment type="caution">
    <text evidence="2">The sequence shown here is derived from an EMBL/GenBank/DDBJ whole genome shotgun (WGS) entry which is preliminary data.</text>
</comment>
<feature type="transmembrane region" description="Helical" evidence="1">
    <location>
        <begin position="91"/>
        <end position="113"/>
    </location>
</feature>
<organism evidence="2 3">
    <name type="scientific">Nocardia jiangsuensis</name>
    <dbReference type="NCBI Taxonomy" id="1691563"/>
    <lineage>
        <taxon>Bacteria</taxon>
        <taxon>Bacillati</taxon>
        <taxon>Actinomycetota</taxon>
        <taxon>Actinomycetes</taxon>
        <taxon>Mycobacteriales</taxon>
        <taxon>Nocardiaceae</taxon>
        <taxon>Nocardia</taxon>
    </lineage>
</organism>
<keyword evidence="1" id="KW-1133">Transmembrane helix</keyword>
<name>A0ABV8DL73_9NOCA</name>
<reference evidence="3" key="1">
    <citation type="journal article" date="2019" name="Int. J. Syst. Evol. Microbiol.">
        <title>The Global Catalogue of Microorganisms (GCM) 10K type strain sequencing project: providing services to taxonomists for standard genome sequencing and annotation.</title>
        <authorList>
            <consortium name="The Broad Institute Genomics Platform"/>
            <consortium name="The Broad Institute Genome Sequencing Center for Infectious Disease"/>
            <person name="Wu L."/>
            <person name="Ma J."/>
        </authorList>
    </citation>
    <scope>NUCLEOTIDE SEQUENCE [LARGE SCALE GENOMIC DNA]</scope>
    <source>
        <strain evidence="3">CGMCC 4.7330</strain>
    </source>
</reference>
<sequence>MTDSTTEDRLSEAGSGTDRMLRRQRITWIVAVLAFFVAGIAAGPAWFMSDRFYRFDWIPGWALAACWTAASVLLVLPWLGRRRTRGWFRLALALGVVMVQVWLISMFVASLFAEDSRVVAIEVSPDGDHEIVTETYKIYNNPPGCRVLLRERGGLFSRQAPVWDEKECPQRVSFAGEAAITLTELGSVTPQTTAFDVERMQVALIYGHSS</sequence>
<accession>A0ABV8DL73</accession>